<dbReference type="OrthoDB" id="9811262at2"/>
<dbReference type="InterPro" id="IPR001604">
    <property type="entry name" value="Endo_G_ENPP1-like_dom"/>
</dbReference>
<comment type="caution">
    <text evidence="5">The sequence shown here is derived from an EMBL/GenBank/DDBJ whole genome shotgun (WGS) entry which is preliminary data.</text>
</comment>
<dbReference type="Proteomes" id="UP000288951">
    <property type="component" value="Unassembled WGS sequence"/>
</dbReference>
<dbReference type="GO" id="GO:0046872">
    <property type="term" value="F:metal ion binding"/>
    <property type="evidence" value="ECO:0007669"/>
    <property type="project" value="UniProtKB-KW"/>
</dbReference>
<protein>
    <submittedName>
        <fullName evidence="5">DNA/RNA non-specific endonuclease</fullName>
    </submittedName>
</protein>
<dbReference type="InterPro" id="IPR020821">
    <property type="entry name" value="ENPP1-3/EXOG-like_nuc-like"/>
</dbReference>
<dbReference type="GO" id="GO:0016787">
    <property type="term" value="F:hydrolase activity"/>
    <property type="evidence" value="ECO:0007669"/>
    <property type="project" value="InterPro"/>
</dbReference>
<keyword evidence="5" id="KW-0540">Nuclease</keyword>
<dbReference type="Gene3D" id="3.40.570.10">
    <property type="entry name" value="Extracellular Endonuclease, subunit A"/>
    <property type="match status" value="1"/>
</dbReference>
<proteinExistence type="predicted"/>
<evidence type="ECO:0000259" key="3">
    <source>
        <dbReference type="SMART" id="SM00477"/>
    </source>
</evidence>
<keyword evidence="5" id="KW-0378">Hydrolase</keyword>
<dbReference type="SMART" id="SM00477">
    <property type="entry name" value="NUC"/>
    <property type="match status" value="1"/>
</dbReference>
<dbReference type="PANTHER" id="PTHR13966">
    <property type="entry name" value="ENDONUCLEASE RELATED"/>
    <property type="match status" value="1"/>
</dbReference>
<dbReference type="AlphaFoldDB" id="A0A437UCL0"/>
<feature type="domain" description="DNA/RNA non-specific endonuclease/pyrophosphatase/phosphodiesterase" evidence="4">
    <location>
        <begin position="49"/>
        <end position="242"/>
    </location>
</feature>
<dbReference type="RefSeq" id="WP_127823549.1">
    <property type="nucleotide sequence ID" value="NZ_RQSM01000003.1"/>
</dbReference>
<keyword evidence="5" id="KW-0255">Endonuclease</keyword>
<dbReference type="InterPro" id="IPR040255">
    <property type="entry name" value="Non-specific_endonuclease"/>
</dbReference>
<evidence type="ECO:0000259" key="4">
    <source>
        <dbReference type="SMART" id="SM00892"/>
    </source>
</evidence>
<evidence type="ECO:0000256" key="2">
    <source>
        <dbReference type="PIRSR" id="PIRSR640255-2"/>
    </source>
</evidence>
<name>A0A437UCL0_9FLAO</name>
<keyword evidence="2" id="KW-0479">Metal-binding</keyword>
<keyword evidence="6" id="KW-1185">Reference proteome</keyword>
<accession>A0A437UCL0</accession>
<dbReference type="Pfam" id="PF01223">
    <property type="entry name" value="Endonuclease_NS"/>
    <property type="match status" value="1"/>
</dbReference>
<dbReference type="CDD" id="cd00091">
    <property type="entry name" value="NUC"/>
    <property type="match status" value="1"/>
</dbReference>
<dbReference type="SMART" id="SM00892">
    <property type="entry name" value="Endonuclease_NS"/>
    <property type="match status" value="1"/>
</dbReference>
<evidence type="ECO:0000256" key="1">
    <source>
        <dbReference type="PIRSR" id="PIRSR640255-1"/>
    </source>
</evidence>
<dbReference type="SUPFAM" id="SSF54060">
    <property type="entry name" value="His-Me finger endonucleases"/>
    <property type="match status" value="1"/>
</dbReference>
<gene>
    <name evidence="5" type="ORF">EH230_10830</name>
</gene>
<dbReference type="GO" id="GO:0004519">
    <property type="term" value="F:endonuclease activity"/>
    <property type="evidence" value="ECO:0007669"/>
    <property type="project" value="UniProtKB-KW"/>
</dbReference>
<dbReference type="EMBL" id="RQSM01000003">
    <property type="protein sequence ID" value="RVU91352.1"/>
    <property type="molecule type" value="Genomic_DNA"/>
</dbReference>
<organism evidence="5 6">
    <name type="scientific">Flavobacterium columnare</name>
    <dbReference type="NCBI Taxonomy" id="996"/>
    <lineage>
        <taxon>Bacteria</taxon>
        <taxon>Pseudomonadati</taxon>
        <taxon>Bacteroidota</taxon>
        <taxon>Flavobacteriia</taxon>
        <taxon>Flavobacteriales</taxon>
        <taxon>Flavobacteriaceae</taxon>
        <taxon>Flavobacterium</taxon>
    </lineage>
</organism>
<dbReference type="InterPro" id="IPR044929">
    <property type="entry name" value="DNA/RNA_non-sp_Endonuclease_sf"/>
</dbReference>
<reference evidence="5" key="1">
    <citation type="submission" date="2018-12" db="EMBL/GenBank/DDBJ databases">
        <title>Draft genome sequence of Flaovobacterium columnare ARS1 isolated from channel catfish in Alabama.</title>
        <authorList>
            <person name="Cai W."/>
            <person name="Arias C."/>
        </authorList>
    </citation>
    <scope>NUCLEOTIDE SEQUENCE [LARGE SCALE GENOMIC DNA]</scope>
    <source>
        <strain evidence="5">ARS1</strain>
    </source>
</reference>
<evidence type="ECO:0000313" key="5">
    <source>
        <dbReference type="EMBL" id="RVU91352.1"/>
    </source>
</evidence>
<dbReference type="PANTHER" id="PTHR13966:SF5">
    <property type="entry name" value="ENDONUCLEASE G, MITOCHONDRIAL"/>
    <property type="match status" value="1"/>
</dbReference>
<feature type="binding site" evidence="2">
    <location>
        <position position="142"/>
    </location>
    <ligand>
        <name>Mg(2+)</name>
        <dbReference type="ChEBI" id="CHEBI:18420"/>
        <note>catalytic</note>
    </ligand>
</feature>
<sequence length="258" mass="30502">MPIFILFIFLELIVSSCKNKKEIKENNPIYSKIDFNFLLPLSKTGQIIHHKYYTLSYSEKDEQAEWVAYWLNRKDIVYIKYKRPHFVNDPMVEEESANWKNYISSGYERGHLCPAGDRKFSKEAFEETFYTSNIAPQKSNFNGGIWNRLEQKARYWAKKYDGLYVVTGGVLSGKLKHIGREKVTVPDFFYKVLLNKRNDRYQAIAFLIPHQDSDRPLYEFVVSIDEIEELTGIDFFSKLSDAIEDKLESNQNYNEWCF</sequence>
<feature type="active site" description="Proton acceptor" evidence="1">
    <location>
        <position position="111"/>
    </location>
</feature>
<evidence type="ECO:0000313" key="6">
    <source>
        <dbReference type="Proteomes" id="UP000288951"/>
    </source>
</evidence>
<feature type="domain" description="ENPP1-3/EXOG-like endonuclease/phosphodiesterase" evidence="3">
    <location>
        <begin position="50"/>
        <end position="242"/>
    </location>
</feature>
<dbReference type="GO" id="GO:0003676">
    <property type="term" value="F:nucleic acid binding"/>
    <property type="evidence" value="ECO:0007669"/>
    <property type="project" value="InterPro"/>
</dbReference>
<dbReference type="InterPro" id="IPR044925">
    <property type="entry name" value="His-Me_finger_sf"/>
</dbReference>